<evidence type="ECO:0000256" key="1">
    <source>
        <dbReference type="ARBA" id="ARBA00005005"/>
    </source>
</evidence>
<feature type="domain" description="3-hydroxyacyl-CoA dehydrogenase C-terminal" evidence="13">
    <location>
        <begin position="495"/>
        <end position="586"/>
    </location>
</feature>
<comment type="similarity">
    <text evidence="3">In the N-terminal section; belongs to the enoyl-CoA hydratase/isomerase family.</text>
</comment>
<dbReference type="CDD" id="cd06558">
    <property type="entry name" value="crotonase-like"/>
    <property type="match status" value="1"/>
</dbReference>
<keyword evidence="7" id="KW-0560">Oxidoreductase</keyword>
<dbReference type="RefSeq" id="WP_036135379.1">
    <property type="nucleotide sequence ID" value="NZ_AVPU01000005.1"/>
</dbReference>
<keyword evidence="5" id="KW-0276">Fatty acid metabolism</keyword>
<feature type="domain" description="3-hydroxyacyl-CoA dehydrogenase NAD binding" evidence="14">
    <location>
        <begin position="318"/>
        <end position="490"/>
    </location>
</feature>
<sequence>MTAGLQGQDNFAGLRLQHWRTEPRADGVLVLVFDRAGSPVNTFGQDVLIELDSLLERIAIDPPKGLVVRSGKDKGFIAGADIKEFQTFDEKGVVGDAISRGQRVFQRLAELPCPTVAAIHGFCMGGGTEIALACRYRVASNDASTRIGLPEVKLGIYPGWGGSVRLPRLVGAPAAFDLMLTGRSLSASAARGMGLVDKVVDPAQLIEAAATLALRGTQRPFKQRAMAWATNTLPARKLLAPMLAKQVARKARKEHYPAPFALISTWERAGGGIKSLLAAERKSVVKLASTPTARNLIRVFFLQERLKAQGGKEHRIQHVHVVGAGVMGGDIAAWSAYKGFEVTLADREQRFIDGALARAGELFAKKVKDEAKRPTVAARLRGDLEGDGVAKADLVIEAIIEKPEAKRDLYNAVEPRMKPDALLTTNTSSIPLTELREHIQRPAQFAGLHYFNPVALMPLVEIIRHDGMAPETEQRLAAFCKAIDKLPVPVAGTPGFLVNRVLFPYMLEAATAFAEGIPGPAIDKAAVKFGMPMGPIELIDTVGLDVAAGVGAELAPFLGLPIPASLSTPPEAGKRGKKDGQGLYKWENGKAVKPELPKDYQAPSDLEDRLLLPLLNEAVACLHDGVVSDADLLDAGVIFGTGFAPFRGGPIAHVRAVGPDKLVDRLKQLQQRYGDRFAPRPGWDNPALR</sequence>
<dbReference type="GO" id="GO:0070403">
    <property type="term" value="F:NAD+ binding"/>
    <property type="evidence" value="ECO:0007669"/>
    <property type="project" value="InterPro"/>
</dbReference>
<dbReference type="SUPFAM" id="SSF51735">
    <property type="entry name" value="NAD(P)-binding Rossmann-fold domains"/>
    <property type="match status" value="1"/>
</dbReference>
<keyword evidence="8" id="KW-0520">NAD</keyword>
<comment type="caution">
    <text evidence="15">The sequence shown here is derived from an EMBL/GenBank/DDBJ whole genome shotgun (WGS) entry which is preliminary data.</text>
</comment>
<dbReference type="Gene3D" id="3.40.50.720">
    <property type="entry name" value="NAD(P)-binding Rossmann-like Domain"/>
    <property type="match status" value="1"/>
</dbReference>
<dbReference type="PANTHER" id="PTHR43612">
    <property type="entry name" value="TRIFUNCTIONAL ENZYME SUBUNIT ALPHA"/>
    <property type="match status" value="1"/>
</dbReference>
<dbReference type="InterPro" id="IPR036291">
    <property type="entry name" value="NAD(P)-bd_dom_sf"/>
</dbReference>
<evidence type="ECO:0000256" key="11">
    <source>
        <dbReference type="ARBA" id="ARBA00023268"/>
    </source>
</evidence>
<dbReference type="InterPro" id="IPR006108">
    <property type="entry name" value="3HC_DH_C"/>
</dbReference>
<evidence type="ECO:0000313" key="16">
    <source>
        <dbReference type="Proteomes" id="UP000029998"/>
    </source>
</evidence>
<evidence type="ECO:0000256" key="6">
    <source>
        <dbReference type="ARBA" id="ARBA00022963"/>
    </source>
</evidence>
<dbReference type="Pfam" id="PF00378">
    <property type="entry name" value="ECH_1"/>
    <property type="match status" value="1"/>
</dbReference>
<dbReference type="EC" id="4.2.1.17" evidence="4"/>
<dbReference type="UniPathway" id="UPA00659"/>
<dbReference type="EMBL" id="AVPU01000005">
    <property type="protein sequence ID" value="KGM55505.1"/>
    <property type="molecule type" value="Genomic_DNA"/>
</dbReference>
<dbReference type="STRING" id="1385517.N800_14445"/>
<dbReference type="eggNOG" id="COG1250">
    <property type="taxonomic scope" value="Bacteria"/>
</dbReference>
<dbReference type="InterPro" id="IPR006176">
    <property type="entry name" value="3-OHacyl-CoA_DH_NAD-bd"/>
</dbReference>
<comment type="catalytic activity">
    <reaction evidence="12">
        <text>a (3S)-3-hydroxyacyl-CoA + NAD(+) = a 3-oxoacyl-CoA + NADH + H(+)</text>
        <dbReference type="Rhea" id="RHEA:22432"/>
        <dbReference type="ChEBI" id="CHEBI:15378"/>
        <dbReference type="ChEBI" id="CHEBI:57318"/>
        <dbReference type="ChEBI" id="CHEBI:57540"/>
        <dbReference type="ChEBI" id="CHEBI:57945"/>
        <dbReference type="ChEBI" id="CHEBI:90726"/>
        <dbReference type="EC" id="1.1.1.35"/>
    </reaction>
</comment>
<dbReference type="InterPro" id="IPR050136">
    <property type="entry name" value="FA_oxidation_alpha_subunit"/>
</dbReference>
<gene>
    <name evidence="15" type="ORF">N800_14445</name>
</gene>
<organism evidence="15 16">
    <name type="scientific">Lysobacter daejeonensis GH1-9</name>
    <dbReference type="NCBI Taxonomy" id="1385517"/>
    <lineage>
        <taxon>Bacteria</taxon>
        <taxon>Pseudomonadati</taxon>
        <taxon>Pseudomonadota</taxon>
        <taxon>Gammaproteobacteria</taxon>
        <taxon>Lysobacterales</taxon>
        <taxon>Lysobacteraceae</taxon>
        <taxon>Aerolutibacter</taxon>
    </lineage>
</organism>
<evidence type="ECO:0000256" key="5">
    <source>
        <dbReference type="ARBA" id="ARBA00022832"/>
    </source>
</evidence>
<dbReference type="InterPro" id="IPR001753">
    <property type="entry name" value="Enoyl-CoA_hydra/iso"/>
</dbReference>
<evidence type="ECO:0000256" key="10">
    <source>
        <dbReference type="ARBA" id="ARBA00023239"/>
    </source>
</evidence>
<evidence type="ECO:0000259" key="13">
    <source>
        <dbReference type="Pfam" id="PF00725"/>
    </source>
</evidence>
<evidence type="ECO:0000256" key="9">
    <source>
        <dbReference type="ARBA" id="ARBA00023098"/>
    </source>
</evidence>
<evidence type="ECO:0000256" key="2">
    <source>
        <dbReference type="ARBA" id="ARBA00007005"/>
    </source>
</evidence>
<dbReference type="GO" id="GO:0006635">
    <property type="term" value="P:fatty acid beta-oxidation"/>
    <property type="evidence" value="ECO:0007669"/>
    <property type="project" value="UniProtKB-UniPathway"/>
</dbReference>
<keyword evidence="11" id="KW-0511">Multifunctional enzyme</keyword>
<evidence type="ECO:0000259" key="14">
    <source>
        <dbReference type="Pfam" id="PF02737"/>
    </source>
</evidence>
<comment type="pathway">
    <text evidence="1">Lipid metabolism; fatty acid beta-oxidation.</text>
</comment>
<evidence type="ECO:0000256" key="3">
    <source>
        <dbReference type="ARBA" id="ARBA00008750"/>
    </source>
</evidence>
<keyword evidence="16" id="KW-1185">Reference proteome</keyword>
<protein>
    <recommendedName>
        <fullName evidence="4">enoyl-CoA hydratase</fullName>
        <ecNumber evidence="4">4.2.1.17</ecNumber>
    </recommendedName>
</protein>
<comment type="similarity">
    <text evidence="2">In the central section; belongs to the 3-hydroxyacyl-CoA dehydrogenase family.</text>
</comment>
<dbReference type="Pfam" id="PF02737">
    <property type="entry name" value="3HCDH_N"/>
    <property type="match status" value="1"/>
</dbReference>
<dbReference type="eggNOG" id="COG1024">
    <property type="taxonomic scope" value="Bacteria"/>
</dbReference>
<proteinExistence type="inferred from homology"/>
<dbReference type="Gene3D" id="1.10.1040.50">
    <property type="match status" value="1"/>
</dbReference>
<dbReference type="FunFam" id="3.90.226.10:FF:000011">
    <property type="entry name" value="Fatty acid oxidation complex subunit alpha"/>
    <property type="match status" value="1"/>
</dbReference>
<dbReference type="InterPro" id="IPR029045">
    <property type="entry name" value="ClpP/crotonase-like_dom_sf"/>
</dbReference>
<evidence type="ECO:0000256" key="8">
    <source>
        <dbReference type="ARBA" id="ARBA00023027"/>
    </source>
</evidence>
<dbReference type="OrthoDB" id="5389341at2"/>
<evidence type="ECO:0000256" key="12">
    <source>
        <dbReference type="ARBA" id="ARBA00049556"/>
    </source>
</evidence>
<dbReference type="SUPFAM" id="SSF48179">
    <property type="entry name" value="6-phosphogluconate dehydrogenase C-terminal domain-like"/>
    <property type="match status" value="2"/>
</dbReference>
<dbReference type="Pfam" id="PF00725">
    <property type="entry name" value="3HCDH"/>
    <property type="match status" value="1"/>
</dbReference>
<dbReference type="InterPro" id="IPR008927">
    <property type="entry name" value="6-PGluconate_DH-like_C_sf"/>
</dbReference>
<dbReference type="Gene3D" id="3.90.226.10">
    <property type="entry name" value="2-enoyl-CoA Hydratase, Chain A, domain 1"/>
    <property type="match status" value="1"/>
</dbReference>
<dbReference type="SUPFAM" id="SSF52096">
    <property type="entry name" value="ClpP/crotonase"/>
    <property type="match status" value="1"/>
</dbReference>
<keyword evidence="9" id="KW-0443">Lipid metabolism</keyword>
<dbReference type="PANTHER" id="PTHR43612:SF3">
    <property type="entry name" value="TRIFUNCTIONAL ENZYME SUBUNIT ALPHA, MITOCHONDRIAL"/>
    <property type="match status" value="1"/>
</dbReference>
<dbReference type="GO" id="GO:0004300">
    <property type="term" value="F:enoyl-CoA hydratase activity"/>
    <property type="evidence" value="ECO:0007669"/>
    <property type="project" value="UniProtKB-EC"/>
</dbReference>
<dbReference type="AlphaFoldDB" id="A0A0A0EYZ2"/>
<accession>A0A0A0EYZ2</accession>
<evidence type="ECO:0000313" key="15">
    <source>
        <dbReference type="EMBL" id="KGM55505.1"/>
    </source>
</evidence>
<dbReference type="Proteomes" id="UP000029998">
    <property type="component" value="Unassembled WGS sequence"/>
</dbReference>
<keyword evidence="6" id="KW-0442">Lipid degradation</keyword>
<dbReference type="GO" id="GO:0016509">
    <property type="term" value="F:long-chain (3S)-3-hydroxyacyl-CoA dehydrogenase (NAD+) activity"/>
    <property type="evidence" value="ECO:0007669"/>
    <property type="project" value="TreeGrafter"/>
</dbReference>
<reference evidence="15 16" key="1">
    <citation type="submission" date="2013-08" db="EMBL/GenBank/DDBJ databases">
        <title>Genome sequencing of Lysobacter.</title>
        <authorList>
            <person name="Zhang S."/>
            <person name="Wang G."/>
        </authorList>
    </citation>
    <scope>NUCLEOTIDE SEQUENCE [LARGE SCALE GENOMIC DNA]</scope>
    <source>
        <strain evidence="15 16">GH1-9</strain>
    </source>
</reference>
<name>A0A0A0EYZ2_9GAMM</name>
<keyword evidence="10" id="KW-0456">Lyase</keyword>
<evidence type="ECO:0000256" key="4">
    <source>
        <dbReference type="ARBA" id="ARBA00012076"/>
    </source>
</evidence>
<evidence type="ECO:0000256" key="7">
    <source>
        <dbReference type="ARBA" id="ARBA00023002"/>
    </source>
</evidence>